<evidence type="ECO:0000256" key="1">
    <source>
        <dbReference type="ARBA" id="ARBA00006700"/>
    </source>
</evidence>
<proteinExistence type="inferred from homology"/>
<dbReference type="Gene3D" id="3.30.70.330">
    <property type="match status" value="1"/>
</dbReference>
<protein>
    <recommendedName>
        <fullName evidence="6">Large ribosomal subunit protein uL23</fullName>
    </recommendedName>
</protein>
<dbReference type="RefSeq" id="WP_158336690.1">
    <property type="nucleotide sequence ID" value="NZ_CP033004.1"/>
</dbReference>
<keyword evidence="4 6" id="KW-0689">Ribosomal protein</keyword>
<dbReference type="OrthoDB" id="9793353at2"/>
<dbReference type="AlphaFoldDB" id="A0A4D6YBN4"/>
<dbReference type="InterPro" id="IPR012677">
    <property type="entry name" value="Nucleotide-bd_a/b_plait_sf"/>
</dbReference>
<comment type="subunit">
    <text evidence="6">Part of the 50S ribosomal subunit. Contacts protein L29, and trigger factor when it is bound to the ribosome.</text>
</comment>
<evidence type="ECO:0000256" key="7">
    <source>
        <dbReference type="RuleBase" id="RU003934"/>
    </source>
</evidence>
<sequence>MISVQQCLRVFLSPHISEKSSISSEKFNTVVVQVPIHITKHEIKQTLKQMFKIQVHRINTLIVQGKKKRKNGRTGSLSNWKKAYITLKKGQNINFIGHIE</sequence>
<evidence type="ECO:0000256" key="5">
    <source>
        <dbReference type="ARBA" id="ARBA00023274"/>
    </source>
</evidence>
<dbReference type="GO" id="GO:0019843">
    <property type="term" value="F:rRNA binding"/>
    <property type="evidence" value="ECO:0007669"/>
    <property type="project" value="UniProtKB-UniRule"/>
</dbReference>
<dbReference type="HAMAP" id="MF_01369_B">
    <property type="entry name" value="Ribosomal_uL23_B"/>
    <property type="match status" value="1"/>
</dbReference>
<evidence type="ECO:0000256" key="3">
    <source>
        <dbReference type="ARBA" id="ARBA00022884"/>
    </source>
</evidence>
<dbReference type="NCBIfam" id="NF004359">
    <property type="entry name" value="PRK05738.1-3"/>
    <property type="match status" value="1"/>
</dbReference>
<dbReference type="Proteomes" id="UP000298566">
    <property type="component" value="Chromosome"/>
</dbReference>
<dbReference type="GO" id="GO:0005840">
    <property type="term" value="C:ribosome"/>
    <property type="evidence" value="ECO:0007669"/>
    <property type="project" value="UniProtKB-KW"/>
</dbReference>
<dbReference type="SUPFAM" id="SSF54189">
    <property type="entry name" value="Ribosomal proteins S24e, L23 and L15e"/>
    <property type="match status" value="1"/>
</dbReference>
<dbReference type="InterPro" id="IPR013025">
    <property type="entry name" value="Ribosomal_uL23-like"/>
</dbReference>
<organism evidence="8 9">
    <name type="scientific">Buchnera aphidicola subsp. Melaphis rhois</name>
    <dbReference type="NCBI Taxonomy" id="118103"/>
    <lineage>
        <taxon>Bacteria</taxon>
        <taxon>Pseudomonadati</taxon>
        <taxon>Pseudomonadota</taxon>
        <taxon>Gammaproteobacteria</taxon>
        <taxon>Enterobacterales</taxon>
        <taxon>Erwiniaceae</taxon>
        <taxon>Buchnera</taxon>
    </lineage>
</organism>
<evidence type="ECO:0000256" key="6">
    <source>
        <dbReference type="HAMAP-Rule" id="MF_01369"/>
    </source>
</evidence>
<dbReference type="GO" id="GO:0003735">
    <property type="term" value="F:structural constituent of ribosome"/>
    <property type="evidence" value="ECO:0007669"/>
    <property type="project" value="InterPro"/>
</dbReference>
<evidence type="ECO:0000313" key="8">
    <source>
        <dbReference type="EMBL" id="QCI23478.1"/>
    </source>
</evidence>
<keyword evidence="2 6" id="KW-0699">rRNA-binding</keyword>
<dbReference type="PROSITE" id="PS00050">
    <property type="entry name" value="RIBOSOMAL_L23"/>
    <property type="match status" value="1"/>
</dbReference>
<dbReference type="InterPro" id="IPR012678">
    <property type="entry name" value="Ribosomal_uL23/eL15/eS24_sf"/>
</dbReference>
<comment type="function">
    <text evidence="6">One of the early assembly proteins it binds 23S rRNA. One of the proteins that surrounds the polypeptide exit tunnel on the outside of the ribosome. Forms the main docking site for trigger factor binding to the ribosome.</text>
</comment>
<dbReference type="GO" id="GO:1990904">
    <property type="term" value="C:ribonucleoprotein complex"/>
    <property type="evidence" value="ECO:0007669"/>
    <property type="project" value="UniProtKB-KW"/>
</dbReference>
<evidence type="ECO:0000313" key="9">
    <source>
        <dbReference type="Proteomes" id="UP000298566"/>
    </source>
</evidence>
<comment type="similarity">
    <text evidence="1 6 7">Belongs to the universal ribosomal protein uL23 family.</text>
</comment>
<reference evidence="8 9" key="1">
    <citation type="submission" date="2018-10" db="EMBL/GenBank/DDBJ databases">
        <title>Comparative functional genomics of the obligate endosymbiont Buchnera aphidicola.</title>
        <authorList>
            <person name="Chong R.A."/>
        </authorList>
    </citation>
    <scope>NUCLEOTIDE SEQUENCE [LARGE SCALE GENOMIC DNA]</scope>
    <source>
        <strain evidence="8 9">Mrh</strain>
    </source>
</reference>
<dbReference type="Pfam" id="PF00276">
    <property type="entry name" value="Ribosomal_L23"/>
    <property type="match status" value="1"/>
</dbReference>
<dbReference type="PANTHER" id="PTHR11620">
    <property type="entry name" value="60S RIBOSOMAL PROTEIN L23A"/>
    <property type="match status" value="1"/>
</dbReference>
<dbReference type="GO" id="GO:0006412">
    <property type="term" value="P:translation"/>
    <property type="evidence" value="ECO:0007669"/>
    <property type="project" value="UniProtKB-UniRule"/>
</dbReference>
<evidence type="ECO:0000256" key="4">
    <source>
        <dbReference type="ARBA" id="ARBA00022980"/>
    </source>
</evidence>
<evidence type="ECO:0000256" key="2">
    <source>
        <dbReference type="ARBA" id="ARBA00022730"/>
    </source>
</evidence>
<dbReference type="InterPro" id="IPR001014">
    <property type="entry name" value="Ribosomal_uL23_CS"/>
</dbReference>
<gene>
    <name evidence="6" type="primary">rplW</name>
    <name evidence="8" type="ORF">D9V73_02440</name>
</gene>
<keyword evidence="3 6" id="KW-0694">RNA-binding</keyword>
<name>A0A4D6YBN4_BUCMH</name>
<keyword evidence="5 6" id="KW-0687">Ribonucleoprotein</keyword>
<dbReference type="EMBL" id="CP033004">
    <property type="protein sequence ID" value="QCI23478.1"/>
    <property type="molecule type" value="Genomic_DNA"/>
</dbReference>
<accession>A0A4D6YBN4</accession>